<name>A0A0L0C2K3_LUCCU</name>
<dbReference type="SUPFAM" id="SSF52047">
    <property type="entry name" value="RNI-like"/>
    <property type="match status" value="1"/>
</dbReference>
<dbReference type="OrthoDB" id="7955799at2759"/>
<protein>
    <recommendedName>
        <fullName evidence="1">F-box domain-containing protein</fullName>
    </recommendedName>
</protein>
<dbReference type="SMART" id="SM00256">
    <property type="entry name" value="FBOX"/>
    <property type="match status" value="1"/>
</dbReference>
<dbReference type="EMBL" id="JRES01000975">
    <property type="protein sequence ID" value="KNC26555.1"/>
    <property type="molecule type" value="Genomic_DNA"/>
</dbReference>
<evidence type="ECO:0000259" key="1">
    <source>
        <dbReference type="SMART" id="SM00256"/>
    </source>
</evidence>
<dbReference type="Gene3D" id="3.80.10.10">
    <property type="entry name" value="Ribonuclease Inhibitor"/>
    <property type="match status" value="1"/>
</dbReference>
<gene>
    <name evidence="2" type="ORF">FF38_09967</name>
</gene>
<accession>A0A0L0C2K3</accession>
<dbReference type="SUPFAM" id="SSF81383">
    <property type="entry name" value="F-box domain"/>
    <property type="match status" value="1"/>
</dbReference>
<dbReference type="InterPro" id="IPR032675">
    <property type="entry name" value="LRR_dom_sf"/>
</dbReference>
<dbReference type="InterPro" id="IPR036047">
    <property type="entry name" value="F-box-like_dom_sf"/>
</dbReference>
<keyword evidence="3" id="KW-1185">Reference proteome</keyword>
<dbReference type="Proteomes" id="UP000037069">
    <property type="component" value="Unassembled WGS sequence"/>
</dbReference>
<feature type="domain" description="F-box" evidence="1">
    <location>
        <begin position="47"/>
        <end position="87"/>
    </location>
</feature>
<dbReference type="STRING" id="7375.A0A0L0C2K3"/>
<comment type="caution">
    <text evidence="2">The sequence shown here is derived from an EMBL/GenBank/DDBJ whole genome shotgun (WGS) entry which is preliminary data.</text>
</comment>
<dbReference type="Pfam" id="PF00646">
    <property type="entry name" value="F-box"/>
    <property type="match status" value="1"/>
</dbReference>
<reference evidence="2 3" key="1">
    <citation type="journal article" date="2015" name="Nat. Commun.">
        <title>Lucilia cuprina genome unlocks parasitic fly biology to underpin future interventions.</title>
        <authorList>
            <person name="Anstead C.A."/>
            <person name="Korhonen P.K."/>
            <person name="Young N.D."/>
            <person name="Hall R.S."/>
            <person name="Jex A.R."/>
            <person name="Murali S.C."/>
            <person name="Hughes D.S."/>
            <person name="Lee S.F."/>
            <person name="Perry T."/>
            <person name="Stroehlein A.J."/>
            <person name="Ansell B.R."/>
            <person name="Breugelmans B."/>
            <person name="Hofmann A."/>
            <person name="Qu J."/>
            <person name="Dugan S."/>
            <person name="Lee S.L."/>
            <person name="Chao H."/>
            <person name="Dinh H."/>
            <person name="Han Y."/>
            <person name="Doddapaneni H.V."/>
            <person name="Worley K.C."/>
            <person name="Muzny D.M."/>
            <person name="Ioannidis P."/>
            <person name="Waterhouse R.M."/>
            <person name="Zdobnov E.M."/>
            <person name="James P.J."/>
            <person name="Bagnall N.H."/>
            <person name="Kotze A.C."/>
            <person name="Gibbs R.A."/>
            <person name="Richards S."/>
            <person name="Batterham P."/>
            <person name="Gasser R.B."/>
        </authorList>
    </citation>
    <scope>NUCLEOTIDE SEQUENCE [LARGE SCALE GENOMIC DNA]</scope>
    <source>
        <strain evidence="2 3">LS</strain>
        <tissue evidence="2">Full body</tissue>
    </source>
</reference>
<evidence type="ECO:0000313" key="3">
    <source>
        <dbReference type="Proteomes" id="UP000037069"/>
    </source>
</evidence>
<organism evidence="2 3">
    <name type="scientific">Lucilia cuprina</name>
    <name type="common">Green bottle fly</name>
    <name type="synonym">Australian sheep blowfly</name>
    <dbReference type="NCBI Taxonomy" id="7375"/>
    <lineage>
        <taxon>Eukaryota</taxon>
        <taxon>Metazoa</taxon>
        <taxon>Ecdysozoa</taxon>
        <taxon>Arthropoda</taxon>
        <taxon>Hexapoda</taxon>
        <taxon>Insecta</taxon>
        <taxon>Pterygota</taxon>
        <taxon>Neoptera</taxon>
        <taxon>Endopterygota</taxon>
        <taxon>Diptera</taxon>
        <taxon>Brachycera</taxon>
        <taxon>Muscomorpha</taxon>
        <taxon>Oestroidea</taxon>
        <taxon>Calliphoridae</taxon>
        <taxon>Luciliinae</taxon>
        <taxon>Lucilia</taxon>
    </lineage>
</organism>
<evidence type="ECO:0000313" key="2">
    <source>
        <dbReference type="EMBL" id="KNC26555.1"/>
    </source>
</evidence>
<proteinExistence type="predicted"/>
<dbReference type="AlphaFoldDB" id="A0A0L0C2K3"/>
<sequence length="466" mass="55566">MKSLLKRAFPKHNITMSQKKSIESHPNEEIEETIPNDSEDFNYFKILPVEILHKIFNLCELRDQLILAKVSKHCLEIIAAIYKTKYKFMYCNYFKDYSKLKDQELIEFFRLCGDFVECLHLVTHFSSRFCGEDPKIYENYLHFHKLFTHCIRYFKNLCELKIYGNAFPDSTILELAKHCKKLKSITFTTMENGLFQGKHLHQLEAIENLNLKFCHRLDTKHLLAVSQKRHLKMLNLLGCYRLYEIAPILQLCNHWRYLETLVLFAITSDKQFLKAIIDLPSLKSLQFNWVDISPVRPVLNFEENFFSTLSEHQYKSEKLKYIKFTNEQTYSHCMIEKCSQKEYAKMKESLHARLPFEHWSMEKFNLISLTLKSFKNLHTINFHYWRPLSKEQLINLVKMNSNLQFIKIDGCPEAGDIDFKNQWMHSKCKLQFESILTLDEVKNIYDNVVKRTDHTGRERSICCHFE</sequence>
<dbReference type="InterPro" id="IPR001810">
    <property type="entry name" value="F-box_dom"/>
</dbReference>